<accession>A0A0P1KNI5</accession>
<dbReference type="Pfam" id="PF10391">
    <property type="entry name" value="DNA_pol_lambd_f"/>
    <property type="match status" value="1"/>
</dbReference>
<feature type="domain" description="BRCT" evidence="19">
    <location>
        <begin position="1"/>
        <end position="108"/>
    </location>
</feature>
<evidence type="ECO:0000256" key="3">
    <source>
        <dbReference type="ARBA" id="ARBA00004123"/>
    </source>
</evidence>
<dbReference type="InterPro" id="IPR018944">
    <property type="entry name" value="DNA_pol_lambd_fingers_domain"/>
</dbReference>
<dbReference type="InterPro" id="IPR043519">
    <property type="entry name" value="NT_sf"/>
</dbReference>
<dbReference type="Gene3D" id="3.30.210.10">
    <property type="entry name" value="DNA polymerase, thumb domain"/>
    <property type="match status" value="1"/>
</dbReference>
<comment type="subcellular location">
    <subcellularLocation>
        <location evidence="3 17">Nucleus</location>
    </subcellularLocation>
</comment>
<evidence type="ECO:0000256" key="2">
    <source>
        <dbReference type="ARBA" id="ARBA00001946"/>
    </source>
</evidence>
<keyword evidence="12 17" id="KW-0234">DNA repair</keyword>
<dbReference type="InterPro" id="IPR036420">
    <property type="entry name" value="BRCT_dom_sf"/>
</dbReference>
<keyword evidence="8 17" id="KW-0227">DNA damage</keyword>
<dbReference type="GO" id="GO:0005634">
    <property type="term" value="C:nucleus"/>
    <property type="evidence" value="ECO:0007669"/>
    <property type="project" value="UniProtKB-SubCell"/>
</dbReference>
<keyword evidence="21" id="KW-1185">Reference proteome</keyword>
<dbReference type="SUPFAM" id="SSF81301">
    <property type="entry name" value="Nucleotidyltransferase"/>
    <property type="match status" value="1"/>
</dbReference>
<dbReference type="GO" id="GO:0016829">
    <property type="term" value="F:lyase activity"/>
    <property type="evidence" value="ECO:0007669"/>
    <property type="project" value="UniProtKB-KW"/>
</dbReference>
<evidence type="ECO:0000256" key="15">
    <source>
        <dbReference type="ARBA" id="ARBA00049244"/>
    </source>
</evidence>
<evidence type="ECO:0000256" key="18">
    <source>
        <dbReference type="SAM" id="MobiDB-lite"/>
    </source>
</evidence>
<comment type="cofactor">
    <cofactor evidence="1">
        <name>Mn(2+)</name>
        <dbReference type="ChEBI" id="CHEBI:29035"/>
    </cofactor>
</comment>
<dbReference type="InterPro" id="IPR027421">
    <property type="entry name" value="DNA_pol_lamdba_lyase_dom_sf"/>
</dbReference>
<keyword evidence="5 17" id="KW-0808">Transferase</keyword>
<evidence type="ECO:0000256" key="7">
    <source>
        <dbReference type="ARBA" id="ARBA00022723"/>
    </source>
</evidence>
<dbReference type="InterPro" id="IPR010996">
    <property type="entry name" value="HHH_MUS81"/>
</dbReference>
<dbReference type="CDD" id="cd00141">
    <property type="entry name" value="NT_POLXc"/>
    <property type="match status" value="1"/>
</dbReference>
<dbReference type="EC" id="2.7.7.7" evidence="17"/>
<dbReference type="PANTHER" id="PTHR11276">
    <property type="entry name" value="DNA POLYMERASE TYPE-X FAMILY MEMBER"/>
    <property type="match status" value="1"/>
</dbReference>
<keyword evidence="10 17" id="KW-0239">DNA-directed DNA polymerase</keyword>
<dbReference type="AlphaFoldDB" id="A0A0P1KNI5"/>
<dbReference type="Gene3D" id="3.30.460.10">
    <property type="entry name" value="Beta Polymerase, domain 2"/>
    <property type="match status" value="1"/>
</dbReference>
<dbReference type="PANTHER" id="PTHR11276:SF42">
    <property type="entry name" value="DNA POLYMERASE BETA"/>
    <property type="match status" value="1"/>
</dbReference>
<feature type="compositionally biased region" description="Acidic residues" evidence="18">
    <location>
        <begin position="131"/>
        <end position="141"/>
    </location>
</feature>
<dbReference type="InterPro" id="IPR022312">
    <property type="entry name" value="DNA_pol_X"/>
</dbReference>
<sequence>MKLFSGLNFLVVPSLEPPRVQFLRALIEKNGGKINESATPGFITLVNDSFVNEFGELTKLELFHSEWDYTDTIWNTISSANDLEAYRLSWITECLKQRRLIRSIDLRVSVLFREDETLASTQKILEEELEAPAEVDTDSETDIGSLDTENHSQEPTSLAKKSAMGPEIERARGERQEDINANLIQFLERLSSRFHRQGDKNRSRSYQLALQSIKKYGKPITSEEEAISLPNIGPSIASKIKMVLEVGSLPGLQLSAERDSLLEYFMNCHGVGSRTARKWADNGAKTFKDALKLFPSDFLWSTLFGWKYYDEWLQRIPRQECAQHLKIIEGALKQVDPHARIVMTGSYRRGAETCGDIDMVLYKQDCDSFDELSRILEAVILKLSEVGYIVCPLNLNEHILHAMRPSIDKVVEAAGLSSYSVTASNGALHKFYFGGKITDEQGTKPVSGGPQLKEADQFMSGSCFERRCRRVDILLSRWTQLGGAMIYFTGNDDFNKSLRLKAIERGWKLSNNGLYQVAKIPGSEDNLLESFSERRILQLLGVPWIPPEQRNVEGYI</sequence>
<dbReference type="Pfam" id="PF14791">
    <property type="entry name" value="DNA_pol_B_thumb"/>
    <property type="match status" value="1"/>
</dbReference>
<evidence type="ECO:0000313" key="20">
    <source>
        <dbReference type="EMBL" id="CUS20980.1"/>
    </source>
</evidence>
<dbReference type="GO" id="GO:0003677">
    <property type="term" value="F:DNA binding"/>
    <property type="evidence" value="ECO:0007669"/>
    <property type="project" value="UniProtKB-UniRule"/>
</dbReference>
<dbReference type="Gene3D" id="1.10.150.20">
    <property type="entry name" value="5' to 3' exonuclease, C-terminal subdomain"/>
    <property type="match status" value="1"/>
</dbReference>
<gene>
    <name evidence="20" type="ORF">LAQU0_S02e02784g</name>
</gene>
<dbReference type="InterPro" id="IPR037160">
    <property type="entry name" value="DNA_Pol_thumb_sf"/>
</dbReference>
<dbReference type="SMART" id="SM00483">
    <property type="entry name" value="POLXc"/>
    <property type="match status" value="1"/>
</dbReference>
<dbReference type="InterPro" id="IPR002008">
    <property type="entry name" value="DNA_pol_X_beta-like"/>
</dbReference>
<keyword evidence="11" id="KW-0238">DNA-binding</keyword>
<comment type="cofactor">
    <cofactor evidence="2">
        <name>Mg(2+)</name>
        <dbReference type="ChEBI" id="CHEBI:18420"/>
    </cofactor>
</comment>
<proteinExistence type="inferred from homology"/>
<dbReference type="SUPFAM" id="SSF81585">
    <property type="entry name" value="PsbU/PolX domain-like"/>
    <property type="match status" value="1"/>
</dbReference>
<dbReference type="SUPFAM" id="SSF52113">
    <property type="entry name" value="BRCT domain"/>
    <property type="match status" value="1"/>
</dbReference>
<dbReference type="GO" id="GO:0006303">
    <property type="term" value="P:double-strand break repair via nonhomologous end joining"/>
    <property type="evidence" value="ECO:0007669"/>
    <property type="project" value="TreeGrafter"/>
</dbReference>
<dbReference type="PRINTS" id="PR00869">
    <property type="entry name" value="DNAPOLX"/>
</dbReference>
<dbReference type="PRINTS" id="PR00870">
    <property type="entry name" value="DNAPOLXBETA"/>
</dbReference>
<evidence type="ECO:0000256" key="10">
    <source>
        <dbReference type="ARBA" id="ARBA00022932"/>
    </source>
</evidence>
<dbReference type="Gene3D" id="1.10.150.110">
    <property type="entry name" value="DNA polymerase beta, N-terminal domain-like"/>
    <property type="match status" value="1"/>
</dbReference>
<dbReference type="EMBL" id="LN890542">
    <property type="protein sequence ID" value="CUS20980.1"/>
    <property type="molecule type" value="Genomic_DNA"/>
</dbReference>
<evidence type="ECO:0000256" key="4">
    <source>
        <dbReference type="ARBA" id="ARBA00022490"/>
    </source>
</evidence>
<keyword evidence="13" id="KW-0456">Lyase</keyword>
<evidence type="ECO:0000256" key="14">
    <source>
        <dbReference type="ARBA" id="ARBA00023242"/>
    </source>
</evidence>
<keyword evidence="14 17" id="KW-0539">Nucleus</keyword>
<feature type="region of interest" description="Disordered" evidence="18">
    <location>
        <begin position="131"/>
        <end position="165"/>
    </location>
</feature>
<dbReference type="SUPFAM" id="SSF47802">
    <property type="entry name" value="DNA polymerase beta, N-terminal domain-like"/>
    <property type="match status" value="1"/>
</dbReference>
<dbReference type="OrthoDB" id="205514at2759"/>
<dbReference type="GO" id="GO:0046872">
    <property type="term" value="F:metal ion binding"/>
    <property type="evidence" value="ECO:0007669"/>
    <property type="project" value="UniProtKB-UniRule"/>
</dbReference>
<dbReference type="GO" id="GO:0003887">
    <property type="term" value="F:DNA-directed DNA polymerase activity"/>
    <property type="evidence" value="ECO:0007669"/>
    <property type="project" value="UniProtKB-UniRule"/>
</dbReference>
<dbReference type="InterPro" id="IPR028207">
    <property type="entry name" value="DNA_pol_B_palm_palm"/>
</dbReference>
<evidence type="ECO:0000256" key="6">
    <source>
        <dbReference type="ARBA" id="ARBA00022695"/>
    </source>
</evidence>
<evidence type="ECO:0000256" key="8">
    <source>
        <dbReference type="ARBA" id="ARBA00022763"/>
    </source>
</evidence>
<keyword evidence="6 17" id="KW-0548">Nucleotidyltransferase</keyword>
<organism evidence="20 21">
    <name type="scientific">Lachancea quebecensis</name>
    <dbReference type="NCBI Taxonomy" id="1654605"/>
    <lineage>
        <taxon>Eukaryota</taxon>
        <taxon>Fungi</taxon>
        <taxon>Dikarya</taxon>
        <taxon>Ascomycota</taxon>
        <taxon>Saccharomycotina</taxon>
        <taxon>Saccharomycetes</taxon>
        <taxon>Saccharomycetales</taxon>
        <taxon>Saccharomycetaceae</taxon>
        <taxon>Lachancea</taxon>
    </lineage>
</organism>
<comment type="function">
    <text evidence="17">DNA polymerase that functions in several pathways of DNA repair. Involved in base excision repair (BER) responsible for repair of lesions that give rise to abasic (AP) sites in DNA. Also contributes to DNA double-strand break repair by non-homologous end joining and homologous recombination. Has both template-dependent and template-independent (terminal transferase) DNA polymerase activities. Has also a 5'-deoxyribose-5-phosphate lyase (dRP lyase) activity.</text>
</comment>
<evidence type="ECO:0000256" key="16">
    <source>
        <dbReference type="PIRSR" id="PIRSR622312-50"/>
    </source>
</evidence>
<evidence type="ECO:0000256" key="12">
    <source>
        <dbReference type="ARBA" id="ARBA00023204"/>
    </source>
</evidence>
<evidence type="ECO:0000259" key="19">
    <source>
        <dbReference type="PROSITE" id="PS50172"/>
    </source>
</evidence>
<comment type="catalytic activity">
    <reaction evidence="15 17">
        <text>DNA(n) + a 2'-deoxyribonucleoside 5'-triphosphate = DNA(n+1) + diphosphate</text>
        <dbReference type="Rhea" id="RHEA:22508"/>
        <dbReference type="Rhea" id="RHEA-COMP:17339"/>
        <dbReference type="Rhea" id="RHEA-COMP:17340"/>
        <dbReference type="ChEBI" id="CHEBI:33019"/>
        <dbReference type="ChEBI" id="CHEBI:61560"/>
        <dbReference type="ChEBI" id="CHEBI:173112"/>
        <dbReference type="EC" id="2.7.7.7"/>
    </reaction>
</comment>
<dbReference type="GO" id="GO:0006284">
    <property type="term" value="P:base-excision repair"/>
    <property type="evidence" value="ECO:0007669"/>
    <property type="project" value="TreeGrafter"/>
</dbReference>
<reference evidence="21" key="1">
    <citation type="submission" date="2015-10" db="EMBL/GenBank/DDBJ databases">
        <authorList>
            <person name="Devillers H."/>
        </authorList>
    </citation>
    <scope>NUCLEOTIDE SEQUENCE [LARGE SCALE GENOMIC DNA]</scope>
</reference>
<keyword evidence="7" id="KW-0479">Metal-binding</keyword>
<evidence type="ECO:0000256" key="9">
    <source>
        <dbReference type="ARBA" id="ARBA00022842"/>
    </source>
</evidence>
<evidence type="ECO:0000313" key="21">
    <source>
        <dbReference type="Proteomes" id="UP000236544"/>
    </source>
</evidence>
<keyword evidence="4" id="KW-0963">Cytoplasm</keyword>
<evidence type="ECO:0000256" key="17">
    <source>
        <dbReference type="RuleBase" id="RU366014"/>
    </source>
</evidence>
<protein>
    <recommendedName>
        <fullName evidence="17">DNA polymerase</fullName>
        <ecNumber evidence="17">2.7.7.7</ecNumber>
    </recommendedName>
</protein>
<evidence type="ECO:0000256" key="11">
    <source>
        <dbReference type="ARBA" id="ARBA00023125"/>
    </source>
</evidence>
<keyword evidence="9" id="KW-0460">Magnesium</keyword>
<dbReference type="InterPro" id="IPR029398">
    <property type="entry name" value="PolB_thumb"/>
</dbReference>
<dbReference type="InterPro" id="IPR002054">
    <property type="entry name" value="DNA-dir_DNA_pol_X"/>
</dbReference>
<name>A0A0P1KNI5_9SACH</name>
<evidence type="ECO:0000256" key="1">
    <source>
        <dbReference type="ARBA" id="ARBA00001936"/>
    </source>
</evidence>
<evidence type="ECO:0000256" key="5">
    <source>
        <dbReference type="ARBA" id="ARBA00022679"/>
    </source>
</evidence>
<feature type="active site" description="Nucleophile; Schiff-base intermediate with DNA; for 5'-dRP lyase activity" evidence="16">
    <location>
        <position position="239"/>
    </location>
</feature>
<dbReference type="Gene3D" id="3.40.50.10190">
    <property type="entry name" value="BRCT domain"/>
    <property type="match status" value="1"/>
</dbReference>
<dbReference type="InterPro" id="IPR001357">
    <property type="entry name" value="BRCT_dom"/>
</dbReference>
<dbReference type="PROSITE" id="PS50172">
    <property type="entry name" value="BRCT"/>
    <property type="match status" value="1"/>
</dbReference>
<evidence type="ECO:0000256" key="13">
    <source>
        <dbReference type="ARBA" id="ARBA00023239"/>
    </source>
</evidence>
<comment type="similarity">
    <text evidence="17">Belongs to the DNA polymerase type-X family.</text>
</comment>
<dbReference type="Pfam" id="PF14716">
    <property type="entry name" value="HHH_8"/>
    <property type="match status" value="1"/>
</dbReference>
<dbReference type="Proteomes" id="UP000236544">
    <property type="component" value="Unassembled WGS sequence"/>
</dbReference>
<dbReference type="Pfam" id="PF14792">
    <property type="entry name" value="DNA_pol_B_palm"/>
    <property type="match status" value="1"/>
</dbReference>